<dbReference type="InterPro" id="IPR002110">
    <property type="entry name" value="Ankyrin_rpt"/>
</dbReference>
<dbReference type="GO" id="GO:0005576">
    <property type="term" value="C:extracellular region"/>
    <property type="evidence" value="ECO:0007669"/>
    <property type="project" value="UniProtKB-SubCell"/>
</dbReference>
<evidence type="ECO:0000256" key="9">
    <source>
        <dbReference type="ARBA" id="ARBA00023298"/>
    </source>
</evidence>
<dbReference type="GO" id="GO:0044218">
    <property type="term" value="C:other organism cell membrane"/>
    <property type="evidence" value="ECO:0007669"/>
    <property type="project" value="UniProtKB-KW"/>
</dbReference>
<evidence type="ECO:0000256" key="6">
    <source>
        <dbReference type="ARBA" id="ARBA00022656"/>
    </source>
</evidence>
<keyword evidence="4" id="KW-0964">Secreted</keyword>
<dbReference type="GO" id="GO:0006887">
    <property type="term" value="P:exocytosis"/>
    <property type="evidence" value="ECO:0007669"/>
    <property type="project" value="UniProtKB-KW"/>
</dbReference>
<evidence type="ECO:0000256" key="7">
    <source>
        <dbReference type="ARBA" id="ARBA00022699"/>
    </source>
</evidence>
<comment type="caution">
    <text evidence="11">The sequence shown here is derived from an EMBL/GenBank/DDBJ whole genome shotgun (WGS) entry which is preliminary data.</text>
</comment>
<accession>A0AAV4RTL8</accession>
<organism evidence="11 12">
    <name type="scientific">Caerostris darwini</name>
    <dbReference type="NCBI Taxonomy" id="1538125"/>
    <lineage>
        <taxon>Eukaryota</taxon>
        <taxon>Metazoa</taxon>
        <taxon>Ecdysozoa</taxon>
        <taxon>Arthropoda</taxon>
        <taxon>Chelicerata</taxon>
        <taxon>Arachnida</taxon>
        <taxon>Araneae</taxon>
        <taxon>Araneomorphae</taxon>
        <taxon>Entelegynae</taxon>
        <taxon>Araneoidea</taxon>
        <taxon>Araneidae</taxon>
        <taxon>Caerostris</taxon>
    </lineage>
</organism>
<dbReference type="PANTHER" id="PTHR24172:SF4">
    <property type="entry name" value="ANK_REP_REGION DOMAIN-CONTAINING PROTEIN"/>
    <property type="match status" value="1"/>
</dbReference>
<keyword evidence="9" id="KW-1053">Target membrane</keyword>
<dbReference type="InterPro" id="IPR036770">
    <property type="entry name" value="Ankyrin_rpt-contain_sf"/>
</dbReference>
<proteinExistence type="predicted"/>
<protein>
    <submittedName>
        <fullName evidence="11">Tankyrase-1</fullName>
    </submittedName>
</protein>
<gene>
    <name evidence="11" type="primary">X975_25237</name>
    <name evidence="11" type="ORF">CDAR_166151</name>
</gene>
<keyword evidence="9" id="KW-0472">Membrane</keyword>
<name>A0AAV4RTL8_9ARAC</name>
<feature type="repeat" description="ANK" evidence="10">
    <location>
        <begin position="112"/>
        <end position="135"/>
    </location>
</feature>
<dbReference type="PROSITE" id="PS50297">
    <property type="entry name" value="ANK_REP_REGION"/>
    <property type="match status" value="1"/>
</dbReference>
<keyword evidence="10" id="KW-0040">ANK repeat</keyword>
<dbReference type="GO" id="GO:0044231">
    <property type="term" value="C:host cell presynaptic membrane"/>
    <property type="evidence" value="ECO:0007669"/>
    <property type="project" value="UniProtKB-KW"/>
</dbReference>
<dbReference type="PROSITE" id="PS50088">
    <property type="entry name" value="ANK_REPEAT"/>
    <property type="match status" value="1"/>
</dbReference>
<dbReference type="Gene3D" id="1.25.40.20">
    <property type="entry name" value="Ankyrin repeat-containing domain"/>
    <property type="match status" value="1"/>
</dbReference>
<keyword evidence="5" id="KW-1052">Target cell membrane</keyword>
<dbReference type="SUPFAM" id="SSF48403">
    <property type="entry name" value="Ankyrin repeat"/>
    <property type="match status" value="1"/>
</dbReference>
<evidence type="ECO:0000256" key="8">
    <source>
        <dbReference type="ARBA" id="ARBA00023028"/>
    </source>
</evidence>
<evidence type="ECO:0000313" key="12">
    <source>
        <dbReference type="Proteomes" id="UP001054837"/>
    </source>
</evidence>
<dbReference type="Pfam" id="PF12796">
    <property type="entry name" value="Ank_2"/>
    <property type="match status" value="1"/>
</dbReference>
<reference evidence="11 12" key="1">
    <citation type="submission" date="2021-06" db="EMBL/GenBank/DDBJ databases">
        <title>Caerostris darwini draft genome.</title>
        <authorList>
            <person name="Kono N."/>
            <person name="Arakawa K."/>
        </authorList>
    </citation>
    <scope>NUCLEOTIDE SEQUENCE [LARGE SCALE GENOMIC DNA]</scope>
</reference>
<evidence type="ECO:0000256" key="4">
    <source>
        <dbReference type="ARBA" id="ARBA00022525"/>
    </source>
</evidence>
<evidence type="ECO:0000313" key="11">
    <source>
        <dbReference type="EMBL" id="GIY24964.1"/>
    </source>
</evidence>
<evidence type="ECO:0000256" key="1">
    <source>
        <dbReference type="ARBA" id="ARBA00004175"/>
    </source>
</evidence>
<evidence type="ECO:0000256" key="10">
    <source>
        <dbReference type="PROSITE-ProRule" id="PRU00023"/>
    </source>
</evidence>
<dbReference type="EMBL" id="BPLQ01006753">
    <property type="protein sequence ID" value="GIY24964.1"/>
    <property type="molecule type" value="Genomic_DNA"/>
</dbReference>
<keyword evidence="6" id="KW-0800">Toxin</keyword>
<dbReference type="Proteomes" id="UP001054837">
    <property type="component" value="Unassembled WGS sequence"/>
</dbReference>
<keyword evidence="8" id="KW-0638">Presynaptic neurotoxin</keyword>
<evidence type="ECO:0000256" key="5">
    <source>
        <dbReference type="ARBA" id="ARBA00022537"/>
    </source>
</evidence>
<sequence>MTAASTAASSLPPVRTSCHVPLSLMTSISEETIALWLKLGALEKLEQAVLDGYGDQLCGKTSRIPQVNKFLKQVPLFQSKIREIHQAVSQGKLRDVQHLIDRKKLAFCRDHNGASPLHKAVIFGHQDIIEYLVKRYGGVIHIRDHVSTRN</sequence>
<evidence type="ECO:0000256" key="3">
    <source>
        <dbReference type="ARBA" id="ARBA00022483"/>
    </source>
</evidence>
<comment type="subcellular location">
    <subcellularLocation>
        <location evidence="2">Secreted</location>
    </subcellularLocation>
    <subcellularLocation>
        <location evidence="1">Target cell membrane</location>
    </subcellularLocation>
</comment>
<dbReference type="PANTHER" id="PTHR24172">
    <property type="entry name" value="ANK_REP_REGION DOMAIN-CONTAINING PROTEIN"/>
    <property type="match status" value="1"/>
</dbReference>
<keyword evidence="12" id="KW-1185">Reference proteome</keyword>
<evidence type="ECO:0000256" key="2">
    <source>
        <dbReference type="ARBA" id="ARBA00004613"/>
    </source>
</evidence>
<dbReference type="SMART" id="SM00248">
    <property type="entry name" value="ANK"/>
    <property type="match status" value="1"/>
</dbReference>
<dbReference type="AlphaFoldDB" id="A0AAV4RTL8"/>
<keyword evidence="3" id="KW-0268">Exocytosis</keyword>
<keyword evidence="7" id="KW-0528">Neurotoxin</keyword>
<dbReference type="GO" id="GO:0090729">
    <property type="term" value="F:toxin activity"/>
    <property type="evidence" value="ECO:0007669"/>
    <property type="project" value="UniProtKB-KW"/>
</dbReference>